<reference evidence="2" key="1">
    <citation type="journal article" date="2021" name="Mol. Ecol. Resour.">
        <title>Apolygus lucorum genome provides insights into omnivorousness and mesophyll feeding.</title>
        <authorList>
            <person name="Liu Y."/>
            <person name="Liu H."/>
            <person name="Wang H."/>
            <person name="Huang T."/>
            <person name="Liu B."/>
            <person name="Yang B."/>
            <person name="Yin L."/>
            <person name="Li B."/>
            <person name="Zhang Y."/>
            <person name="Zhang S."/>
            <person name="Jiang F."/>
            <person name="Zhang X."/>
            <person name="Ren Y."/>
            <person name="Wang B."/>
            <person name="Wang S."/>
            <person name="Lu Y."/>
            <person name="Wu K."/>
            <person name="Fan W."/>
            <person name="Wang G."/>
        </authorList>
    </citation>
    <scope>NUCLEOTIDE SEQUENCE</scope>
    <source>
        <strain evidence="2">12Hb</strain>
    </source>
</reference>
<gene>
    <name evidence="2" type="ORF">GE061_016589</name>
</gene>
<dbReference type="AlphaFoldDB" id="A0A6A4K5Y0"/>
<organism evidence="2 3">
    <name type="scientific">Apolygus lucorum</name>
    <name type="common">Small green plant bug</name>
    <name type="synonym">Lygocoris lucorum</name>
    <dbReference type="NCBI Taxonomy" id="248454"/>
    <lineage>
        <taxon>Eukaryota</taxon>
        <taxon>Metazoa</taxon>
        <taxon>Ecdysozoa</taxon>
        <taxon>Arthropoda</taxon>
        <taxon>Hexapoda</taxon>
        <taxon>Insecta</taxon>
        <taxon>Pterygota</taxon>
        <taxon>Neoptera</taxon>
        <taxon>Paraneoptera</taxon>
        <taxon>Hemiptera</taxon>
        <taxon>Heteroptera</taxon>
        <taxon>Panheteroptera</taxon>
        <taxon>Cimicomorpha</taxon>
        <taxon>Miridae</taxon>
        <taxon>Mirini</taxon>
        <taxon>Apolygus</taxon>
    </lineage>
</organism>
<sequence>MAYPEGFADESELNTAIFKAVDEVDGLYQEVTELHKSWLQTFGSCSSQDTSRNSDDFIWAALTRTSDDIEEETLYALFLDVLENEQDELRIEDLDTFDDIFLDFPEEEDEPLIEEEETAPVLPSCPTED</sequence>
<feature type="compositionally biased region" description="Acidic residues" evidence="1">
    <location>
        <begin position="106"/>
        <end position="118"/>
    </location>
</feature>
<evidence type="ECO:0000313" key="2">
    <source>
        <dbReference type="EMBL" id="KAF6208139.1"/>
    </source>
</evidence>
<evidence type="ECO:0000313" key="3">
    <source>
        <dbReference type="Proteomes" id="UP000466442"/>
    </source>
</evidence>
<evidence type="ECO:0000256" key="1">
    <source>
        <dbReference type="SAM" id="MobiDB-lite"/>
    </source>
</evidence>
<accession>A0A6A4K5Y0</accession>
<keyword evidence="3" id="KW-1185">Reference proteome</keyword>
<feature type="region of interest" description="Disordered" evidence="1">
    <location>
        <begin position="106"/>
        <end position="129"/>
    </location>
</feature>
<comment type="caution">
    <text evidence="2">The sequence shown here is derived from an EMBL/GenBank/DDBJ whole genome shotgun (WGS) entry which is preliminary data.</text>
</comment>
<name>A0A6A4K5Y0_APOLU</name>
<dbReference type="Proteomes" id="UP000466442">
    <property type="component" value="Unassembled WGS sequence"/>
</dbReference>
<dbReference type="EMBL" id="WIXP02000007">
    <property type="protein sequence ID" value="KAF6208139.1"/>
    <property type="molecule type" value="Genomic_DNA"/>
</dbReference>
<proteinExistence type="predicted"/>
<protein>
    <submittedName>
        <fullName evidence="2">Uncharacterized protein</fullName>
    </submittedName>
</protein>